<evidence type="ECO:0000256" key="4">
    <source>
        <dbReference type="SAM" id="MobiDB-lite"/>
    </source>
</evidence>
<dbReference type="Pfam" id="PF00178">
    <property type="entry name" value="Ets"/>
    <property type="match status" value="1"/>
</dbReference>
<dbReference type="PROSITE" id="PS50061">
    <property type="entry name" value="ETS_DOMAIN_3"/>
    <property type="match status" value="1"/>
</dbReference>
<dbReference type="InterPro" id="IPR036390">
    <property type="entry name" value="WH_DNA-bd_sf"/>
</dbReference>
<comment type="subcellular location">
    <subcellularLocation>
        <location evidence="3">Nucleus</location>
    </subcellularLocation>
</comment>
<accession>A0A564YTI2</accession>
<evidence type="ECO:0000313" key="6">
    <source>
        <dbReference type="EMBL" id="VUZ50480.1"/>
    </source>
</evidence>
<dbReference type="PANTHER" id="PTHR11849">
    <property type="entry name" value="ETS"/>
    <property type="match status" value="1"/>
</dbReference>
<dbReference type="SMART" id="SM00413">
    <property type="entry name" value="ETS"/>
    <property type="match status" value="1"/>
</dbReference>
<feature type="domain" description="ETS" evidence="5">
    <location>
        <begin position="401"/>
        <end position="480"/>
    </location>
</feature>
<feature type="region of interest" description="Disordered" evidence="4">
    <location>
        <begin position="335"/>
        <end position="397"/>
    </location>
</feature>
<keyword evidence="7" id="KW-1185">Reference proteome</keyword>
<protein>
    <recommendedName>
        <fullName evidence="5">ETS domain-containing protein</fullName>
    </recommendedName>
</protein>
<feature type="region of interest" description="Disordered" evidence="4">
    <location>
        <begin position="506"/>
        <end position="525"/>
    </location>
</feature>
<keyword evidence="2 3" id="KW-0238">DNA-binding</keyword>
<dbReference type="EMBL" id="CABIJS010000377">
    <property type="protein sequence ID" value="VUZ50480.1"/>
    <property type="molecule type" value="Genomic_DNA"/>
</dbReference>
<organism evidence="6 7">
    <name type="scientific">Hymenolepis diminuta</name>
    <name type="common">Rat tapeworm</name>
    <dbReference type="NCBI Taxonomy" id="6216"/>
    <lineage>
        <taxon>Eukaryota</taxon>
        <taxon>Metazoa</taxon>
        <taxon>Spiralia</taxon>
        <taxon>Lophotrochozoa</taxon>
        <taxon>Platyhelminthes</taxon>
        <taxon>Cestoda</taxon>
        <taxon>Eucestoda</taxon>
        <taxon>Cyclophyllidea</taxon>
        <taxon>Hymenolepididae</taxon>
        <taxon>Hymenolepis</taxon>
    </lineage>
</organism>
<dbReference type="GO" id="GO:0030154">
    <property type="term" value="P:cell differentiation"/>
    <property type="evidence" value="ECO:0007669"/>
    <property type="project" value="TreeGrafter"/>
</dbReference>
<proteinExistence type="inferred from homology"/>
<sequence>MYLFPSAGGYFMDVSKHDEDESSELFGIPSQSQNWNACPSQSLNTPTPGHNTSISSSFPDSRFLRLSNDFQEAEDLQASFGDLNTSEDVSTGQYCFSRPAERVATQVDDFEEENGFDSGFGSLQLTPTEIHSEGVCDSNSPQPPLFWRNPTKEPRMECEEQNFSPSFSPQISSQQSLQLKRCSLMVEYETPKIDRDEGVFGPRANSRTPSNSTQDGYYLNGVRPLPQPYRQISRNGRSALYQQMSAMPTFTKPLVSQMPPANNTFSSSSSSPYLYEMSRSAPSPVSHRNLNKRVAQQEASEFLSCSEGGNWDENFDDIDSFGIETDFDDVVFPSSVERSSPQVSSSSHGGYRNCQSFSLRRGQHSPLSRTNHRRSRSTALSATSIERPRKVGGPRNGGRRRNLLNFILELLTTRQNCVEWVDKPKQVFQIVNPDQLTRLWGEHKNNVKMSFDSLSRSLRLYYKPGKLERIPGTRHQYRLIHKPPECSDLHCESSYGCNSDHKKSNTSMNYSNSLKQQSISQKSYL</sequence>
<dbReference type="GO" id="GO:0043565">
    <property type="term" value="F:sequence-specific DNA binding"/>
    <property type="evidence" value="ECO:0007669"/>
    <property type="project" value="InterPro"/>
</dbReference>
<evidence type="ECO:0000313" key="7">
    <source>
        <dbReference type="Proteomes" id="UP000321570"/>
    </source>
</evidence>
<evidence type="ECO:0000256" key="2">
    <source>
        <dbReference type="ARBA" id="ARBA00023125"/>
    </source>
</evidence>
<comment type="similarity">
    <text evidence="1 3">Belongs to the ETS family.</text>
</comment>
<dbReference type="SUPFAM" id="SSF46785">
    <property type="entry name" value="Winged helix' DNA-binding domain"/>
    <property type="match status" value="1"/>
</dbReference>
<reference evidence="6 7" key="1">
    <citation type="submission" date="2019-07" db="EMBL/GenBank/DDBJ databases">
        <authorList>
            <person name="Jastrzebski P J."/>
            <person name="Paukszto L."/>
            <person name="Jastrzebski P J."/>
        </authorList>
    </citation>
    <scope>NUCLEOTIDE SEQUENCE [LARGE SCALE GENOMIC DNA]</scope>
    <source>
        <strain evidence="6 7">WMS-il1</strain>
    </source>
</reference>
<keyword evidence="3" id="KW-0539">Nucleus</keyword>
<dbReference type="GO" id="GO:0005634">
    <property type="term" value="C:nucleus"/>
    <property type="evidence" value="ECO:0007669"/>
    <property type="project" value="UniProtKB-SubCell"/>
</dbReference>
<name>A0A564YTI2_HYMDI</name>
<dbReference type="GO" id="GO:0000981">
    <property type="term" value="F:DNA-binding transcription factor activity, RNA polymerase II-specific"/>
    <property type="evidence" value="ECO:0007669"/>
    <property type="project" value="TreeGrafter"/>
</dbReference>
<gene>
    <name evidence="6" type="ORF">WMSIL1_LOCUS9434</name>
</gene>
<evidence type="ECO:0000259" key="5">
    <source>
        <dbReference type="PROSITE" id="PS50061"/>
    </source>
</evidence>
<dbReference type="Gene3D" id="1.10.10.10">
    <property type="entry name" value="Winged helix-like DNA-binding domain superfamily/Winged helix DNA-binding domain"/>
    <property type="match status" value="1"/>
</dbReference>
<evidence type="ECO:0000256" key="1">
    <source>
        <dbReference type="ARBA" id="ARBA00005562"/>
    </source>
</evidence>
<dbReference type="InterPro" id="IPR000418">
    <property type="entry name" value="Ets_dom"/>
</dbReference>
<feature type="compositionally biased region" description="Low complexity" evidence="4">
    <location>
        <begin position="335"/>
        <end position="347"/>
    </location>
</feature>
<feature type="compositionally biased region" description="Polar residues" evidence="4">
    <location>
        <begin position="205"/>
        <end position="215"/>
    </location>
</feature>
<dbReference type="InterPro" id="IPR036388">
    <property type="entry name" value="WH-like_DNA-bd_sf"/>
</dbReference>
<dbReference type="Proteomes" id="UP000321570">
    <property type="component" value="Unassembled WGS sequence"/>
</dbReference>
<dbReference type="AlphaFoldDB" id="A0A564YTI2"/>
<feature type="region of interest" description="Disordered" evidence="4">
    <location>
        <begin position="196"/>
        <end position="218"/>
    </location>
</feature>
<dbReference type="InterPro" id="IPR046328">
    <property type="entry name" value="ETS_fam"/>
</dbReference>
<dbReference type="PRINTS" id="PR00454">
    <property type="entry name" value="ETSDOMAIN"/>
</dbReference>
<evidence type="ECO:0000256" key="3">
    <source>
        <dbReference type="RuleBase" id="RU004019"/>
    </source>
</evidence>